<evidence type="ECO:0000256" key="1">
    <source>
        <dbReference type="SAM" id="MobiDB-lite"/>
    </source>
</evidence>
<protein>
    <submittedName>
        <fullName evidence="2">Uncharacterized protein</fullName>
    </submittedName>
</protein>
<name>A0AA39M5T8_9BILA</name>
<dbReference type="EMBL" id="JAUCMV010000001">
    <property type="protein sequence ID" value="KAK0422701.1"/>
    <property type="molecule type" value="Genomic_DNA"/>
</dbReference>
<dbReference type="Proteomes" id="UP001175271">
    <property type="component" value="Unassembled WGS sequence"/>
</dbReference>
<sequence length="74" mass="8226">MLSRLVLQSPGGVAADAQSTRPPEPWRSRRRCSVNSSSRALAESPPMLSFQRESHIQSTEHRRRLLQGSGGRVD</sequence>
<evidence type="ECO:0000313" key="2">
    <source>
        <dbReference type="EMBL" id="KAK0422701.1"/>
    </source>
</evidence>
<evidence type="ECO:0000313" key="3">
    <source>
        <dbReference type="Proteomes" id="UP001175271"/>
    </source>
</evidence>
<feature type="region of interest" description="Disordered" evidence="1">
    <location>
        <begin position="1"/>
        <end position="74"/>
    </location>
</feature>
<comment type="caution">
    <text evidence="2">The sequence shown here is derived from an EMBL/GenBank/DDBJ whole genome shotgun (WGS) entry which is preliminary data.</text>
</comment>
<accession>A0AA39M5T8</accession>
<reference evidence="2" key="1">
    <citation type="submission" date="2023-06" db="EMBL/GenBank/DDBJ databases">
        <title>Genomic analysis of the entomopathogenic nematode Steinernema hermaphroditum.</title>
        <authorList>
            <person name="Schwarz E.M."/>
            <person name="Heppert J.K."/>
            <person name="Baniya A."/>
            <person name="Schwartz H.T."/>
            <person name="Tan C.-H."/>
            <person name="Antoshechkin I."/>
            <person name="Sternberg P.W."/>
            <person name="Goodrich-Blair H."/>
            <person name="Dillman A.R."/>
        </authorList>
    </citation>
    <scope>NUCLEOTIDE SEQUENCE</scope>
    <source>
        <strain evidence="2">PS9179</strain>
        <tissue evidence="2">Whole animal</tissue>
    </source>
</reference>
<organism evidence="2 3">
    <name type="scientific">Steinernema hermaphroditum</name>
    <dbReference type="NCBI Taxonomy" id="289476"/>
    <lineage>
        <taxon>Eukaryota</taxon>
        <taxon>Metazoa</taxon>
        <taxon>Ecdysozoa</taxon>
        <taxon>Nematoda</taxon>
        <taxon>Chromadorea</taxon>
        <taxon>Rhabditida</taxon>
        <taxon>Tylenchina</taxon>
        <taxon>Panagrolaimomorpha</taxon>
        <taxon>Strongyloidoidea</taxon>
        <taxon>Steinernematidae</taxon>
        <taxon>Steinernema</taxon>
    </lineage>
</organism>
<keyword evidence="3" id="KW-1185">Reference proteome</keyword>
<gene>
    <name evidence="2" type="ORF">QR680_007732</name>
</gene>
<dbReference type="AlphaFoldDB" id="A0AA39M5T8"/>
<proteinExistence type="predicted"/>